<evidence type="ECO:0000313" key="3">
    <source>
        <dbReference type="EMBL" id="OIR07673.1"/>
    </source>
</evidence>
<dbReference type="EMBL" id="MLJW01000035">
    <property type="protein sequence ID" value="OIR07673.1"/>
    <property type="molecule type" value="Genomic_DNA"/>
</dbReference>
<dbReference type="InterPro" id="IPR000189">
    <property type="entry name" value="Transglyc_AS"/>
</dbReference>
<comment type="caution">
    <text evidence="3">The sequence shown here is derived from an EMBL/GenBank/DDBJ whole genome shotgun (WGS) entry which is preliminary data.</text>
</comment>
<keyword evidence="3" id="KW-0456">Lyase</keyword>
<dbReference type="PANTHER" id="PTHR37423:SF2">
    <property type="entry name" value="MEMBRANE-BOUND LYTIC MUREIN TRANSGLYCOSYLASE C"/>
    <property type="match status" value="1"/>
</dbReference>
<dbReference type="Gene3D" id="1.10.530.10">
    <property type="match status" value="1"/>
</dbReference>
<dbReference type="AlphaFoldDB" id="A0A1J5SGV3"/>
<dbReference type="Pfam" id="PF11873">
    <property type="entry name" value="Mltc_N"/>
    <property type="match status" value="1"/>
</dbReference>
<dbReference type="EC" id="4.2.2.-" evidence="3"/>
<dbReference type="PANTHER" id="PTHR37423">
    <property type="entry name" value="SOLUBLE LYTIC MUREIN TRANSGLYCOSYLASE-RELATED"/>
    <property type="match status" value="1"/>
</dbReference>
<dbReference type="PROSITE" id="PS00922">
    <property type="entry name" value="TRANSGLYCOSYLASE"/>
    <property type="match status" value="1"/>
</dbReference>
<reference evidence="3" key="1">
    <citation type="submission" date="2016-10" db="EMBL/GenBank/DDBJ databases">
        <title>Sequence of Gallionella enrichment culture.</title>
        <authorList>
            <person name="Poehlein A."/>
            <person name="Muehling M."/>
            <person name="Daniel R."/>
        </authorList>
    </citation>
    <scope>NUCLEOTIDE SEQUENCE</scope>
</reference>
<dbReference type="SUPFAM" id="SSF53955">
    <property type="entry name" value="Lysozyme-like"/>
    <property type="match status" value="1"/>
</dbReference>
<feature type="domain" description="Transglycosylase SLT" evidence="1">
    <location>
        <begin position="232"/>
        <end position="355"/>
    </location>
</feature>
<protein>
    <submittedName>
        <fullName evidence="3">Membrane-bound lytic murein transglycosylase C</fullName>
        <ecNumber evidence="3">4.2.2.-</ecNumber>
    </submittedName>
</protein>
<evidence type="ECO:0000259" key="1">
    <source>
        <dbReference type="Pfam" id="PF01464"/>
    </source>
</evidence>
<sequence>MRLKSGLTLIAAGALLLPACTSRQMIDVATAKDPEKALKNMAERRATAYKYNPELILSDMRKVKADYDRLIGNVRKESGAKWGKRESAVLPSRTRYVKYTENYRNRVVVDYDAGTILIEQLDEAQAKEKLRNAAVVALLTPDDPGAVDLFSDKEIPVGGKPYLQDLVVDQDDVVLKTREDINRYADYLVTSQLHSRTIDANGERKNVLYVQMRMVNAHLDKRALEYAATVRKFSDDTQVSRSLIFAIIRIESSFNPYAVSSVPAYGMMQLVPSSGGREAYRKAKGEDAMPDKEYLFNAGNNIELGATYLGILLNDSPLHQIRNAVSREYCAIAAYNTGPGNVYRAFSKLNGKARQEEALDKINSMRPEEVYETLRTRLPYEETRGYIVNAVAAKKRYAAM</sequence>
<feature type="domain" description="Murein transglycosylase-C N-terminal" evidence="2">
    <location>
        <begin position="63"/>
        <end position="223"/>
    </location>
</feature>
<dbReference type="GO" id="GO:0008933">
    <property type="term" value="F:peptidoglycan lytic transglycosylase activity"/>
    <property type="evidence" value="ECO:0007669"/>
    <property type="project" value="InterPro"/>
</dbReference>
<dbReference type="InterPro" id="IPR008258">
    <property type="entry name" value="Transglycosylase_SLT_dom_1"/>
</dbReference>
<gene>
    <name evidence="3" type="primary">mltC_5</name>
    <name evidence="3" type="ORF">GALL_99540</name>
</gene>
<dbReference type="InterPro" id="IPR024570">
    <property type="entry name" value="Murein_transglycosylaseC_N"/>
</dbReference>
<dbReference type="InterPro" id="IPR023346">
    <property type="entry name" value="Lysozyme-like_dom_sf"/>
</dbReference>
<organism evidence="3">
    <name type="scientific">mine drainage metagenome</name>
    <dbReference type="NCBI Taxonomy" id="410659"/>
    <lineage>
        <taxon>unclassified sequences</taxon>
        <taxon>metagenomes</taxon>
        <taxon>ecological metagenomes</taxon>
    </lineage>
</organism>
<dbReference type="Pfam" id="PF01464">
    <property type="entry name" value="SLT"/>
    <property type="match status" value="1"/>
</dbReference>
<evidence type="ECO:0000259" key="2">
    <source>
        <dbReference type="Pfam" id="PF11873"/>
    </source>
</evidence>
<dbReference type="GO" id="GO:0000270">
    <property type="term" value="P:peptidoglycan metabolic process"/>
    <property type="evidence" value="ECO:0007669"/>
    <property type="project" value="InterPro"/>
</dbReference>
<proteinExistence type="predicted"/>
<name>A0A1J5SGV3_9ZZZZ</name>
<dbReference type="GO" id="GO:0016020">
    <property type="term" value="C:membrane"/>
    <property type="evidence" value="ECO:0007669"/>
    <property type="project" value="InterPro"/>
</dbReference>
<accession>A0A1J5SGV3</accession>
<dbReference type="CDD" id="cd16893">
    <property type="entry name" value="LT_MltC_MltE"/>
    <property type="match status" value="1"/>
</dbReference>